<dbReference type="OrthoDB" id="9805492at2"/>
<dbReference type="Pfam" id="PF17785">
    <property type="entry name" value="PUA_3"/>
    <property type="match status" value="1"/>
</dbReference>
<organism evidence="10 11">
    <name type="scientific">Ferroacidibacillus organovorans</name>
    <dbReference type="NCBI Taxonomy" id="1765683"/>
    <lineage>
        <taxon>Bacteria</taxon>
        <taxon>Bacillati</taxon>
        <taxon>Bacillota</taxon>
        <taxon>Bacilli</taxon>
        <taxon>Bacillales</taxon>
        <taxon>Alicyclobacillaceae</taxon>
        <taxon>Ferroacidibacillus</taxon>
    </lineage>
</organism>
<dbReference type="PROSITE" id="PS50890">
    <property type="entry name" value="PUA"/>
    <property type="match status" value="1"/>
</dbReference>
<evidence type="ECO:0000313" key="10">
    <source>
        <dbReference type="EMBL" id="KUO97387.1"/>
    </source>
</evidence>
<evidence type="ECO:0000256" key="6">
    <source>
        <dbReference type="ARBA" id="ARBA00022691"/>
    </source>
</evidence>
<accession>A0A101XTM1</accession>
<dbReference type="AlphaFoldDB" id="A0A101XTM1"/>
<keyword evidence="5" id="KW-0808">Transferase</keyword>
<dbReference type="InterPro" id="IPR036974">
    <property type="entry name" value="PUA_sf"/>
</dbReference>
<evidence type="ECO:0000256" key="4">
    <source>
        <dbReference type="ARBA" id="ARBA00022603"/>
    </source>
</evidence>
<dbReference type="InterPro" id="IPR041532">
    <property type="entry name" value="RlmI-like_PUA"/>
</dbReference>
<dbReference type="PANTHER" id="PTHR42873">
    <property type="entry name" value="RIBOSOMAL RNA LARGE SUBUNIT METHYLTRANSFERASE"/>
    <property type="match status" value="1"/>
</dbReference>
<evidence type="ECO:0000256" key="5">
    <source>
        <dbReference type="ARBA" id="ARBA00022679"/>
    </source>
</evidence>
<keyword evidence="11" id="KW-1185">Reference proteome</keyword>
<keyword evidence="4" id="KW-0489">Methyltransferase</keyword>
<proteinExistence type="inferred from homology"/>
<keyword evidence="2" id="KW-0963">Cytoplasm</keyword>
<evidence type="ECO:0000256" key="3">
    <source>
        <dbReference type="ARBA" id="ARBA00022552"/>
    </source>
</evidence>
<dbReference type="SMART" id="SM00359">
    <property type="entry name" value="PUA"/>
    <property type="match status" value="1"/>
</dbReference>
<dbReference type="GO" id="GO:0003723">
    <property type="term" value="F:RNA binding"/>
    <property type="evidence" value="ECO:0007669"/>
    <property type="project" value="UniProtKB-KW"/>
</dbReference>
<protein>
    <recommendedName>
        <fullName evidence="9">PUA domain-containing protein</fullName>
    </recommendedName>
</protein>
<dbReference type="CDD" id="cd21153">
    <property type="entry name" value="PUA_RlmI"/>
    <property type="match status" value="1"/>
</dbReference>
<evidence type="ECO:0000256" key="2">
    <source>
        <dbReference type="ARBA" id="ARBA00022490"/>
    </source>
</evidence>
<dbReference type="GO" id="GO:0006364">
    <property type="term" value="P:rRNA processing"/>
    <property type="evidence" value="ECO:0007669"/>
    <property type="project" value="UniProtKB-KW"/>
</dbReference>
<evidence type="ECO:0000259" key="9">
    <source>
        <dbReference type="SMART" id="SM00359"/>
    </source>
</evidence>
<dbReference type="Proteomes" id="UP000053557">
    <property type="component" value="Unassembled WGS sequence"/>
</dbReference>
<keyword evidence="6" id="KW-0949">S-adenosyl-L-methionine</keyword>
<evidence type="ECO:0000256" key="8">
    <source>
        <dbReference type="ARBA" id="ARBA00038091"/>
    </source>
</evidence>
<evidence type="ECO:0000313" key="11">
    <source>
        <dbReference type="Proteomes" id="UP000053557"/>
    </source>
</evidence>
<dbReference type="InterPro" id="IPR002478">
    <property type="entry name" value="PUA"/>
</dbReference>
<dbReference type="InterPro" id="IPR029063">
    <property type="entry name" value="SAM-dependent_MTases_sf"/>
</dbReference>
<dbReference type="Pfam" id="PF03602">
    <property type="entry name" value="Cons_hypoth95"/>
    <property type="match status" value="1"/>
</dbReference>
<dbReference type="PANTHER" id="PTHR42873:SF1">
    <property type="entry name" value="S-ADENOSYLMETHIONINE-DEPENDENT METHYLTRANSFERASE DOMAIN-CONTAINING PROTEIN"/>
    <property type="match status" value="1"/>
</dbReference>
<reference evidence="10 11" key="1">
    <citation type="submission" date="2015-12" db="EMBL/GenBank/DDBJ databases">
        <title>Draft genome sequence of Acidibacillus ferrooxidans ITV001, isolated from a chalcopyrite acid mine drainage site in Brazil.</title>
        <authorList>
            <person name="Dall'Agnol H."/>
            <person name="Nancucheo I."/>
            <person name="Johnson B."/>
            <person name="Oliveira R."/>
            <person name="Leite L."/>
            <person name="Pylro V."/>
            <person name="Nunes G.L."/>
            <person name="Tzotzos G."/>
            <person name="Fernandes G.R."/>
            <person name="Dutra J."/>
            <person name="Orellana S.C."/>
            <person name="Oliveira G."/>
        </authorList>
    </citation>
    <scope>NUCLEOTIDE SEQUENCE [LARGE SCALE GENOMIC DNA]</scope>
    <source>
        <strain evidence="11">ITV01</strain>
    </source>
</reference>
<dbReference type="RefSeq" id="WP_067710898.1">
    <property type="nucleotide sequence ID" value="NZ_LPVJ01000001.1"/>
</dbReference>
<evidence type="ECO:0000256" key="7">
    <source>
        <dbReference type="ARBA" id="ARBA00022884"/>
    </source>
</evidence>
<dbReference type="SUPFAM" id="SSF53335">
    <property type="entry name" value="S-adenosyl-L-methionine-dependent methyltransferases"/>
    <property type="match status" value="1"/>
</dbReference>
<dbReference type="SUPFAM" id="SSF88697">
    <property type="entry name" value="PUA domain-like"/>
    <property type="match status" value="1"/>
</dbReference>
<feature type="domain" description="PUA" evidence="9">
    <location>
        <begin position="2"/>
        <end position="87"/>
    </location>
</feature>
<comment type="caution">
    <text evidence="10">The sequence shown here is derived from an EMBL/GenBank/DDBJ whole genome shotgun (WGS) entry which is preliminary data.</text>
</comment>
<dbReference type="CDD" id="cd11572">
    <property type="entry name" value="RlmI_M_like"/>
    <property type="match status" value="1"/>
</dbReference>
<keyword evidence="3" id="KW-0698">rRNA processing</keyword>
<dbReference type="Gene3D" id="2.30.130.10">
    <property type="entry name" value="PUA domain"/>
    <property type="match status" value="1"/>
</dbReference>
<dbReference type="EMBL" id="LPVJ01000001">
    <property type="protein sequence ID" value="KUO97387.1"/>
    <property type="molecule type" value="Genomic_DNA"/>
</dbReference>
<keyword evidence="7" id="KW-0694">RNA-binding</keyword>
<dbReference type="Gene3D" id="3.30.750.80">
    <property type="entry name" value="RNA methyltransferase domain (HRMD) like"/>
    <property type="match status" value="1"/>
</dbReference>
<dbReference type="Gene3D" id="3.40.50.150">
    <property type="entry name" value="Vaccinia Virus protein VP39"/>
    <property type="match status" value="1"/>
</dbReference>
<evidence type="ECO:0000256" key="1">
    <source>
        <dbReference type="ARBA" id="ARBA00004496"/>
    </source>
</evidence>
<comment type="similarity">
    <text evidence="8">Belongs to the methyltransferase superfamily. RlmI family.</text>
</comment>
<sequence>MKEVFLKKDRRRRLEDGHPWIYQNEIASVKEDPKTGDAVVIRNHQGHGLGVGFYHAQSQIGVRIASYDPKETLNDAWLKRSLTKAWLHRKRFLPQTASCRAAFGEADDLPGLVVDKYGDVAVIQVLSAAMELRKDAVVRAVRDVLGVTCVYERSDAPVRALEGLADAVGPLYGECADVVEIKENGLTFLVDIAEGQKTGHFFDQRENRAALAPLVRFAASEKPRADLRYREGASEVAHGARTGATVLDCFSHTGGFSVHALHYGAAHVTTVDASEKAIEAAARNIRINHLEERSTMLVANAFDLLREYEREKKRFDVVILDPPAFAKNRAAIPGALRGYKEINLRALKLIPDGGFLVTASCSSPVSRAAWHEVIEEAAVDAHKLLRLIDDRSAGADHPRRIGMPESDYLKFSVYQVQSRA</sequence>
<gene>
    <name evidence="10" type="ORF">ATW55_05850</name>
</gene>
<dbReference type="InterPro" id="IPR015947">
    <property type="entry name" value="PUA-like_sf"/>
</dbReference>
<comment type="subcellular location">
    <subcellularLocation>
        <location evidence="1">Cytoplasm</location>
    </subcellularLocation>
</comment>
<dbReference type="CDD" id="cd02440">
    <property type="entry name" value="AdoMet_MTases"/>
    <property type="match status" value="1"/>
</dbReference>
<name>A0A101XTM1_9BACL</name>